<evidence type="ECO:0000256" key="1">
    <source>
        <dbReference type="ARBA" id="ARBA00004496"/>
    </source>
</evidence>
<evidence type="ECO:0000313" key="9">
    <source>
        <dbReference type="Proteomes" id="UP000290572"/>
    </source>
</evidence>
<dbReference type="PANTHER" id="PTHR24217">
    <property type="entry name" value="PUTATIVE-RELATED"/>
    <property type="match status" value="1"/>
</dbReference>
<feature type="region of interest" description="Disordered" evidence="6">
    <location>
        <begin position="160"/>
        <end position="185"/>
    </location>
</feature>
<dbReference type="Pfam" id="PF05556">
    <property type="entry name" value="Calsarcin"/>
    <property type="match status" value="1"/>
</dbReference>
<keyword evidence="4" id="KW-0597">Phosphoprotein</keyword>
<dbReference type="InterPro" id="IPR008438">
    <property type="entry name" value="MYOZ"/>
</dbReference>
<feature type="region of interest" description="Disordered" evidence="6">
    <location>
        <begin position="443"/>
        <end position="467"/>
    </location>
</feature>
<evidence type="ECO:0000313" key="8">
    <source>
        <dbReference type="EMBL" id="RXN12320.1"/>
    </source>
</evidence>
<feature type="compositionally biased region" description="Polar residues" evidence="6">
    <location>
        <begin position="330"/>
        <end position="348"/>
    </location>
</feature>
<comment type="similarity">
    <text evidence="2">Belongs to the myozenin family.</text>
</comment>
<dbReference type="GO" id="GO:0003779">
    <property type="term" value="F:actin binding"/>
    <property type="evidence" value="ECO:0007669"/>
    <property type="project" value="TreeGrafter"/>
</dbReference>
<feature type="compositionally biased region" description="Polar residues" evidence="6">
    <location>
        <begin position="504"/>
        <end position="522"/>
    </location>
</feature>
<organism evidence="8 9">
    <name type="scientific">Labeo rohita</name>
    <name type="common">Indian major carp</name>
    <name type="synonym">Cyprinus rohita</name>
    <dbReference type="NCBI Taxonomy" id="84645"/>
    <lineage>
        <taxon>Eukaryota</taxon>
        <taxon>Metazoa</taxon>
        <taxon>Chordata</taxon>
        <taxon>Craniata</taxon>
        <taxon>Vertebrata</taxon>
        <taxon>Euteleostomi</taxon>
        <taxon>Actinopterygii</taxon>
        <taxon>Neopterygii</taxon>
        <taxon>Teleostei</taxon>
        <taxon>Ostariophysi</taxon>
        <taxon>Cypriniformes</taxon>
        <taxon>Cyprinidae</taxon>
        <taxon>Labeoninae</taxon>
        <taxon>Labeonini</taxon>
        <taxon>Labeo</taxon>
    </lineage>
</organism>
<dbReference type="PANTHER" id="PTHR24217:SF9">
    <property type="entry name" value="SYNAPTOPODIN-2"/>
    <property type="match status" value="1"/>
</dbReference>
<dbReference type="GO" id="GO:0015629">
    <property type="term" value="C:actin cytoskeleton"/>
    <property type="evidence" value="ECO:0007669"/>
    <property type="project" value="TreeGrafter"/>
</dbReference>
<comment type="similarity">
    <text evidence="5">Belongs to the synaptopodin family.</text>
</comment>
<gene>
    <name evidence="8" type="ORF">ROHU_029666</name>
    <name evidence="7" type="ORF">ROHU_032727</name>
</gene>
<keyword evidence="10" id="KW-1267">Proteomics identification</keyword>
<reference evidence="8 9" key="1">
    <citation type="submission" date="2018-03" db="EMBL/GenBank/DDBJ databases">
        <title>Draft genome sequence of Rohu Carp (Labeo rohita).</title>
        <authorList>
            <person name="Das P."/>
            <person name="Kushwaha B."/>
            <person name="Joshi C.G."/>
            <person name="Kumar D."/>
            <person name="Nagpure N.S."/>
            <person name="Sahoo L."/>
            <person name="Das S.P."/>
            <person name="Bit A."/>
            <person name="Patnaik S."/>
            <person name="Meher P.K."/>
            <person name="Jayasankar P."/>
            <person name="Koringa P.G."/>
            <person name="Patel N.V."/>
            <person name="Hinsu A.T."/>
            <person name="Kumar R."/>
            <person name="Pandey M."/>
            <person name="Agarwal S."/>
            <person name="Srivastava S."/>
            <person name="Singh M."/>
            <person name="Iquebal M.A."/>
            <person name="Jaiswal S."/>
            <person name="Angadi U.B."/>
            <person name="Kumar N."/>
            <person name="Raza M."/>
            <person name="Shah T.M."/>
            <person name="Rai A."/>
            <person name="Jena J.K."/>
        </authorList>
    </citation>
    <scope>NUCLEOTIDE SEQUENCE [LARGE SCALE GENOMIC DNA]</scope>
    <source>
        <strain evidence="8">DASCIFA01</strain>
        <tissue evidence="8">Testis</tissue>
    </source>
</reference>
<proteinExistence type="evidence at protein level"/>
<feature type="compositionally biased region" description="Low complexity" evidence="6">
    <location>
        <begin position="239"/>
        <end position="253"/>
    </location>
</feature>
<dbReference type="EMBL" id="QBIY01013072">
    <property type="protein sequence ID" value="RXN12320.1"/>
    <property type="molecule type" value="Genomic_DNA"/>
</dbReference>
<evidence type="ECO:0000256" key="2">
    <source>
        <dbReference type="ARBA" id="ARBA00009126"/>
    </source>
</evidence>
<evidence type="ECO:0007829" key="10">
    <source>
        <dbReference type="PeptideAtlas" id="A0A498LVX5"/>
    </source>
</evidence>
<dbReference type="AlphaFoldDB" id="A0A498LVX5"/>
<dbReference type="GO" id="GO:0005634">
    <property type="term" value="C:nucleus"/>
    <property type="evidence" value="ECO:0007669"/>
    <property type="project" value="TreeGrafter"/>
</dbReference>
<feature type="compositionally biased region" description="Polar residues" evidence="6">
    <location>
        <begin position="304"/>
        <end position="324"/>
    </location>
</feature>
<name>A0A498LVX5_LABRO</name>
<dbReference type="GO" id="GO:0030018">
    <property type="term" value="C:Z disc"/>
    <property type="evidence" value="ECO:0007669"/>
    <property type="project" value="InterPro"/>
</dbReference>
<evidence type="ECO:0000256" key="4">
    <source>
        <dbReference type="ARBA" id="ARBA00022553"/>
    </source>
</evidence>
<accession>A0A498LVX5</accession>
<comment type="caution">
    <text evidence="8">The sequence shown here is derived from an EMBL/GenBank/DDBJ whole genome shotgun (WGS) entry which is preliminary data.</text>
</comment>
<comment type="subcellular location">
    <subcellularLocation>
        <location evidence="1">Cytoplasm</location>
    </subcellularLocation>
</comment>
<evidence type="ECO:0000256" key="3">
    <source>
        <dbReference type="ARBA" id="ARBA00022490"/>
    </source>
</evidence>
<feature type="region of interest" description="Disordered" evidence="6">
    <location>
        <begin position="210"/>
        <end position="370"/>
    </location>
</feature>
<sequence length="778" mass="85352">MDELSAEQEEMRQKSIPVDAVVEPEGEIVRPPPQEESRQAPQDIYVRQQQHYQDQTFQQQMLPQSANGMNGLDPYQSSALSRSLVSNRTAKPFLGGHSQGQKAFSTVRGVSSPTPKKPENIFKVSVPVNTVPQVWSPTSDIIASRDERIAIPAIKTGILPETKRRGANKTDSKEMPRLQKKGDQKSLTELVPEEDFLSLGAEACNFMQAPTIRQKNPPPVLPKPVINPAHPPWSEEGHVVSQSPAAASSSVPAMGHPQVQAVPYQSPPKLQPAGKAQSSLSSQPMPRQASPAWVPSHSPDLHQSAWTSDPHQAHHTSGPSQSKTPWIRSSDGNSVASCPPQHLSTYFQGSKAPLSSPKGYTSDAGASEGLNLKGKGAELFARRQSRMEKFVVDDETVRANQARSSSPTLSMPSTWKYSSNVRAPPPVSYNPILSPFYPLAAVKQPPPATSPKIKSKANKEKKNPPPKHLNVLDVMKHQPYQLNSSLFTYNSTPEAKEAAYEPSTVFSPHPNSLQSVKQNPSKATGEGFSRSRSLSYPQRLSSVSPTFTPGFTMDLGKKLSTPKDIMLEELSLLSNRGSRLFKMRQRRSEKYTFESIQNEANAMFNSENQANAENSENKGLASKTPPNTPDPRNPANPENIAPGYGGPLTNIPPEKFNATAMPKSYHSPWEEAIINDPTLADTLKVQMPVPEPKPELPDYKSFNRVATPFGGFEKAPRGITFKLPEVDLNAPRYPELQDSTAKRPTFNRIAQGWISDGTPLILPTVSLEPFEIPESDDL</sequence>
<evidence type="ECO:0000313" key="7">
    <source>
        <dbReference type="EMBL" id="RXN06618.1"/>
    </source>
</evidence>
<evidence type="ECO:0000256" key="6">
    <source>
        <dbReference type="SAM" id="MobiDB-lite"/>
    </source>
</evidence>
<dbReference type="GO" id="GO:0032233">
    <property type="term" value="P:positive regulation of actin filament bundle assembly"/>
    <property type="evidence" value="ECO:0007669"/>
    <property type="project" value="TreeGrafter"/>
</dbReference>
<feature type="compositionally biased region" description="Polar residues" evidence="6">
    <location>
        <begin position="530"/>
        <end position="549"/>
    </location>
</feature>
<dbReference type="Proteomes" id="UP000290572">
    <property type="component" value="Unassembled WGS sequence"/>
</dbReference>
<dbReference type="EMBL" id="QBIY01013361">
    <property type="protein sequence ID" value="RXN06618.1"/>
    <property type="molecule type" value="Genomic_DNA"/>
</dbReference>
<feature type="compositionally biased region" description="Polar residues" evidence="6">
    <location>
        <begin position="276"/>
        <end position="285"/>
    </location>
</feature>
<protein>
    <submittedName>
        <fullName evidence="8">Synaptopodin-2-like protein</fullName>
    </submittedName>
</protein>
<feature type="region of interest" description="Disordered" evidence="6">
    <location>
        <begin position="499"/>
        <end position="552"/>
    </location>
</feature>
<evidence type="ECO:0000256" key="5">
    <source>
        <dbReference type="ARBA" id="ARBA00038161"/>
    </source>
</evidence>
<keyword evidence="3" id="KW-0963">Cytoplasm</keyword>
<feature type="region of interest" description="Disordered" evidence="6">
    <location>
        <begin position="1"/>
        <end position="55"/>
    </location>
</feature>
<keyword evidence="9" id="KW-1185">Reference proteome</keyword>
<feature type="compositionally biased region" description="Polar residues" evidence="6">
    <location>
        <begin position="99"/>
        <end position="114"/>
    </location>
</feature>
<feature type="region of interest" description="Disordered" evidence="6">
    <location>
        <begin position="90"/>
        <end position="119"/>
    </location>
</feature>
<dbReference type="InterPro" id="IPR051976">
    <property type="entry name" value="Synaptopodin_domain"/>
</dbReference>
<feature type="compositionally biased region" description="Basic and acidic residues" evidence="6">
    <location>
        <begin position="161"/>
        <end position="185"/>
    </location>
</feature>
<feature type="region of interest" description="Disordered" evidence="6">
    <location>
        <begin position="610"/>
        <end position="659"/>
    </location>
</feature>